<protein>
    <submittedName>
        <fullName evidence="2">Reverse transcriptase domain-containing protein</fullName>
    </submittedName>
</protein>
<dbReference type="PANTHER" id="PTHR33223:SF11">
    <property type="entry name" value="ELEMENT PROTEIN, PUTATIVE-RELATED"/>
    <property type="match status" value="1"/>
</dbReference>
<organism evidence="2 3">
    <name type="scientific">Tanacetum coccineum</name>
    <dbReference type="NCBI Taxonomy" id="301880"/>
    <lineage>
        <taxon>Eukaryota</taxon>
        <taxon>Viridiplantae</taxon>
        <taxon>Streptophyta</taxon>
        <taxon>Embryophyta</taxon>
        <taxon>Tracheophyta</taxon>
        <taxon>Spermatophyta</taxon>
        <taxon>Magnoliopsida</taxon>
        <taxon>eudicotyledons</taxon>
        <taxon>Gunneridae</taxon>
        <taxon>Pentapetalae</taxon>
        <taxon>asterids</taxon>
        <taxon>campanulids</taxon>
        <taxon>Asterales</taxon>
        <taxon>Asteraceae</taxon>
        <taxon>Asteroideae</taxon>
        <taxon>Anthemideae</taxon>
        <taxon>Anthemidinae</taxon>
        <taxon>Tanacetum</taxon>
    </lineage>
</organism>
<dbReference type="InterPro" id="IPR005162">
    <property type="entry name" value="Retrotrans_gag_dom"/>
</dbReference>
<reference evidence="2" key="2">
    <citation type="submission" date="2022-01" db="EMBL/GenBank/DDBJ databases">
        <authorList>
            <person name="Yamashiro T."/>
            <person name="Shiraishi A."/>
            <person name="Satake H."/>
            <person name="Nakayama K."/>
        </authorList>
    </citation>
    <scope>NUCLEOTIDE SEQUENCE</scope>
</reference>
<reference evidence="2" key="1">
    <citation type="journal article" date="2022" name="Int. J. Mol. Sci.">
        <title>Draft Genome of Tanacetum Coccineum: Genomic Comparison of Closely Related Tanacetum-Family Plants.</title>
        <authorList>
            <person name="Yamashiro T."/>
            <person name="Shiraishi A."/>
            <person name="Nakayama K."/>
            <person name="Satake H."/>
        </authorList>
    </citation>
    <scope>NUCLEOTIDE SEQUENCE</scope>
</reference>
<dbReference type="EMBL" id="BQNB010021109">
    <property type="protein sequence ID" value="GJU02971.1"/>
    <property type="molecule type" value="Genomic_DNA"/>
</dbReference>
<dbReference type="Pfam" id="PF03732">
    <property type="entry name" value="Retrotrans_gag"/>
    <property type="match status" value="1"/>
</dbReference>
<keyword evidence="3" id="KW-1185">Reference proteome</keyword>
<name>A0ABQ5ISD0_9ASTR</name>
<evidence type="ECO:0000259" key="1">
    <source>
        <dbReference type="Pfam" id="PF03732"/>
    </source>
</evidence>
<dbReference type="PANTHER" id="PTHR33223">
    <property type="entry name" value="CCHC-TYPE DOMAIN-CONTAINING PROTEIN"/>
    <property type="match status" value="1"/>
</dbReference>
<evidence type="ECO:0000313" key="3">
    <source>
        <dbReference type="Proteomes" id="UP001151760"/>
    </source>
</evidence>
<keyword evidence="2" id="KW-0548">Nucleotidyltransferase</keyword>
<keyword evidence="2" id="KW-0695">RNA-directed DNA polymerase</keyword>
<evidence type="ECO:0000313" key="2">
    <source>
        <dbReference type="EMBL" id="GJU02971.1"/>
    </source>
</evidence>
<proteinExistence type="predicted"/>
<comment type="caution">
    <text evidence="2">The sequence shown here is derived from an EMBL/GenBank/DDBJ whole genome shotgun (WGS) entry which is preliminary data.</text>
</comment>
<gene>
    <name evidence="2" type="ORF">Tco_1113309</name>
</gene>
<accession>A0ABQ5ISD0</accession>
<keyword evidence="2" id="KW-0808">Transferase</keyword>
<dbReference type="Proteomes" id="UP001151760">
    <property type="component" value="Unassembled WGS sequence"/>
</dbReference>
<dbReference type="GO" id="GO:0003964">
    <property type="term" value="F:RNA-directed DNA polymerase activity"/>
    <property type="evidence" value="ECO:0007669"/>
    <property type="project" value="UniProtKB-KW"/>
</dbReference>
<sequence>MPFVVPKSPRTTLELKPSFAYAFKTANYSDMTNEDLMSHPLFQQDHFYDEVPERPEYIGKAYAFSYFLIEGAARIWLEKEPPRSILAWDDLVSKFINRFFPPSKTTNLRNEIMRFQQRFDETFYVA</sequence>
<feature type="domain" description="Retrotransposon gag" evidence="1">
    <location>
        <begin position="67"/>
        <end position="122"/>
    </location>
</feature>